<reference evidence="1 2" key="1">
    <citation type="submission" date="2013-09" db="EMBL/GenBank/DDBJ databases">
        <title>High correlation between genotypes and phenotypes of environmental bacteria Comamonas testosteroni strains.</title>
        <authorList>
            <person name="Liu L."/>
            <person name="Zhu W."/>
            <person name="Xia X."/>
            <person name="Xu B."/>
            <person name="Luo M."/>
            <person name="Wang G."/>
        </authorList>
    </citation>
    <scope>NUCLEOTIDE SEQUENCE [LARGE SCALE GENOMIC DNA]</scope>
    <source>
        <strain evidence="1 2">JL40</strain>
    </source>
</reference>
<dbReference type="AlphaFoldDB" id="A0A096GSX2"/>
<organism evidence="1 2">
    <name type="scientific">Comamonas testosteroni</name>
    <name type="common">Pseudomonas testosteroni</name>
    <dbReference type="NCBI Taxonomy" id="285"/>
    <lineage>
        <taxon>Bacteria</taxon>
        <taxon>Pseudomonadati</taxon>
        <taxon>Pseudomonadota</taxon>
        <taxon>Betaproteobacteria</taxon>
        <taxon>Burkholderiales</taxon>
        <taxon>Comamonadaceae</taxon>
        <taxon>Comamonas</taxon>
    </lineage>
</organism>
<proteinExistence type="predicted"/>
<accession>A0A096GSX2</accession>
<protein>
    <submittedName>
        <fullName evidence="1">Uncharacterized protein</fullName>
    </submittedName>
</protein>
<name>A0A096GSX2_COMTE</name>
<comment type="caution">
    <text evidence="1">The sequence shown here is derived from an EMBL/GenBank/DDBJ whole genome shotgun (WGS) entry which is preliminary data.</text>
</comment>
<dbReference type="Proteomes" id="UP000029553">
    <property type="component" value="Unassembled WGS sequence"/>
</dbReference>
<evidence type="ECO:0000313" key="1">
    <source>
        <dbReference type="EMBL" id="KGH28280.1"/>
    </source>
</evidence>
<gene>
    <name evidence="1" type="ORF">P353_16045</name>
</gene>
<dbReference type="EMBL" id="AWOR01000051">
    <property type="protein sequence ID" value="KGH28280.1"/>
    <property type="molecule type" value="Genomic_DNA"/>
</dbReference>
<evidence type="ECO:0000313" key="2">
    <source>
        <dbReference type="Proteomes" id="UP000029553"/>
    </source>
</evidence>
<sequence>MSMFVRAEQLGLRHQIHLALGAAPGMILMDFRMHWAYIDCAPSCVISLLVTRYELRGAMSKFLLATVTAEAIDPSFVNYPMGRL</sequence>